<dbReference type="RefSeq" id="WP_307339728.1">
    <property type="nucleotide sequence ID" value="NZ_JAUSUD010000006.1"/>
</dbReference>
<protein>
    <recommendedName>
        <fullName evidence="3">DUF2642 domain-containing protein</fullName>
    </recommendedName>
</protein>
<accession>A0ABT9ZDU4</accession>
<proteinExistence type="predicted"/>
<evidence type="ECO:0000313" key="1">
    <source>
        <dbReference type="EMBL" id="MDQ0230440.1"/>
    </source>
</evidence>
<dbReference type="EMBL" id="JAUSUD010000006">
    <property type="protein sequence ID" value="MDQ0230440.1"/>
    <property type="molecule type" value="Genomic_DNA"/>
</dbReference>
<sequence>MNDIKDIRELEIQLPSNNDIHDEALIRAFEVSVGKKVFILTPSYPFVFIGRIIEVVGDNVVLDVNTTTIAELEERKWYIHIHQIEVFYIEQKGMPRIPELRDDLY</sequence>
<evidence type="ECO:0008006" key="3">
    <source>
        <dbReference type="Google" id="ProtNLM"/>
    </source>
</evidence>
<gene>
    <name evidence="1" type="ORF">J2S19_001696</name>
</gene>
<keyword evidence="2" id="KW-1185">Reference proteome</keyword>
<reference evidence="1 2" key="1">
    <citation type="submission" date="2023-07" db="EMBL/GenBank/DDBJ databases">
        <title>Genomic Encyclopedia of Type Strains, Phase IV (KMG-IV): sequencing the most valuable type-strain genomes for metagenomic binning, comparative biology and taxonomic classification.</title>
        <authorList>
            <person name="Goeker M."/>
        </authorList>
    </citation>
    <scope>NUCLEOTIDE SEQUENCE [LARGE SCALE GENOMIC DNA]</scope>
    <source>
        <strain evidence="1 2">DSM 29005</strain>
    </source>
</reference>
<comment type="caution">
    <text evidence="1">The sequence shown here is derived from an EMBL/GenBank/DDBJ whole genome shotgun (WGS) entry which is preliminary data.</text>
</comment>
<dbReference type="Proteomes" id="UP001234495">
    <property type="component" value="Unassembled WGS sequence"/>
</dbReference>
<name>A0ABT9ZDU4_9BACI</name>
<organism evidence="1 2">
    <name type="scientific">Metabacillus malikii</name>
    <dbReference type="NCBI Taxonomy" id="1504265"/>
    <lineage>
        <taxon>Bacteria</taxon>
        <taxon>Bacillati</taxon>
        <taxon>Bacillota</taxon>
        <taxon>Bacilli</taxon>
        <taxon>Bacillales</taxon>
        <taxon>Bacillaceae</taxon>
        <taxon>Metabacillus</taxon>
    </lineage>
</organism>
<evidence type="ECO:0000313" key="2">
    <source>
        <dbReference type="Proteomes" id="UP001234495"/>
    </source>
</evidence>